<evidence type="ECO:0000313" key="10">
    <source>
        <dbReference type="EMBL" id="KRN66899.1"/>
    </source>
</evidence>
<feature type="transmembrane region" description="Helical" evidence="8">
    <location>
        <begin position="396"/>
        <end position="419"/>
    </location>
</feature>
<dbReference type="PROSITE" id="PS50850">
    <property type="entry name" value="MFS"/>
    <property type="match status" value="1"/>
</dbReference>
<dbReference type="InterPro" id="IPR003663">
    <property type="entry name" value="Sugar/inositol_transpt"/>
</dbReference>
<dbReference type="PANTHER" id="PTHR48022:SF2">
    <property type="entry name" value="PLASTIDIC GLUCOSE TRANSPORTER 4"/>
    <property type="match status" value="1"/>
</dbReference>
<dbReference type="SUPFAM" id="SSF103473">
    <property type="entry name" value="MFS general substrate transporter"/>
    <property type="match status" value="1"/>
</dbReference>
<accession>A0A0R2IP07</accession>
<feature type="transmembrane region" description="Helical" evidence="8">
    <location>
        <begin position="152"/>
        <end position="170"/>
    </location>
</feature>
<name>A0A0R2IP07_9LACO</name>
<dbReference type="PANTHER" id="PTHR48022">
    <property type="entry name" value="PLASTIDIC GLUCOSE TRANSPORTER 4"/>
    <property type="match status" value="1"/>
</dbReference>
<evidence type="ECO:0000256" key="4">
    <source>
        <dbReference type="ARBA" id="ARBA00022692"/>
    </source>
</evidence>
<dbReference type="PATRIC" id="fig|319652.3.peg.994"/>
<evidence type="ECO:0000256" key="2">
    <source>
        <dbReference type="ARBA" id="ARBA00010992"/>
    </source>
</evidence>
<organism evidence="10 11">
    <name type="scientific">Pediococcus cellicola</name>
    <dbReference type="NCBI Taxonomy" id="319652"/>
    <lineage>
        <taxon>Bacteria</taxon>
        <taxon>Bacillati</taxon>
        <taxon>Bacillota</taxon>
        <taxon>Bacilli</taxon>
        <taxon>Lactobacillales</taxon>
        <taxon>Lactobacillaceae</taxon>
        <taxon>Pediococcus</taxon>
    </lineage>
</organism>
<dbReference type="Proteomes" id="UP000051568">
    <property type="component" value="Unassembled WGS sequence"/>
</dbReference>
<dbReference type="Pfam" id="PF00083">
    <property type="entry name" value="Sugar_tr"/>
    <property type="match status" value="1"/>
</dbReference>
<dbReference type="EMBL" id="JQBR01000003">
    <property type="protein sequence ID" value="KRN66899.1"/>
    <property type="molecule type" value="Genomic_DNA"/>
</dbReference>
<keyword evidence="4 8" id="KW-0812">Transmembrane</keyword>
<evidence type="ECO:0000256" key="8">
    <source>
        <dbReference type="SAM" id="Phobius"/>
    </source>
</evidence>
<feature type="transmembrane region" description="Helical" evidence="8">
    <location>
        <begin position="6"/>
        <end position="30"/>
    </location>
</feature>
<keyword evidence="11" id="KW-1185">Reference proteome</keyword>
<feature type="transmembrane region" description="Helical" evidence="8">
    <location>
        <begin position="93"/>
        <end position="112"/>
    </location>
</feature>
<evidence type="ECO:0000256" key="7">
    <source>
        <dbReference type="RuleBase" id="RU003346"/>
    </source>
</evidence>
<dbReference type="InterPro" id="IPR050360">
    <property type="entry name" value="MFS_Sugar_Transporters"/>
</dbReference>
<feature type="transmembrane region" description="Helical" evidence="8">
    <location>
        <begin position="186"/>
        <end position="207"/>
    </location>
</feature>
<dbReference type="Gene3D" id="1.20.1250.20">
    <property type="entry name" value="MFS general substrate transporter like domains"/>
    <property type="match status" value="1"/>
</dbReference>
<comment type="caution">
    <text evidence="10">The sequence shown here is derived from an EMBL/GenBank/DDBJ whole genome shotgun (WGS) entry which is preliminary data.</text>
</comment>
<comment type="similarity">
    <text evidence="2 7">Belongs to the major facilitator superfamily. Sugar transporter (TC 2.A.1.1) family.</text>
</comment>
<feature type="transmembrane region" description="Helical" evidence="8">
    <location>
        <begin position="431"/>
        <end position="454"/>
    </location>
</feature>
<gene>
    <name evidence="10" type="ORF">IV80_GL000988</name>
</gene>
<feature type="transmembrane region" description="Helical" evidence="8">
    <location>
        <begin position="363"/>
        <end position="384"/>
    </location>
</feature>
<dbReference type="STRING" id="319652.IV80_GL000988"/>
<evidence type="ECO:0000256" key="5">
    <source>
        <dbReference type="ARBA" id="ARBA00022989"/>
    </source>
</evidence>
<feature type="transmembrane region" description="Helical" evidence="8">
    <location>
        <begin position="332"/>
        <end position="351"/>
    </location>
</feature>
<keyword evidence="3 7" id="KW-0813">Transport</keyword>
<protein>
    <submittedName>
        <fullName evidence="10">Major facilitator superfamily permease</fullName>
    </submittedName>
</protein>
<feature type="transmembrane region" description="Helical" evidence="8">
    <location>
        <begin position="460"/>
        <end position="481"/>
    </location>
</feature>
<comment type="subcellular location">
    <subcellularLocation>
        <location evidence="1">Cell membrane</location>
        <topology evidence="1">Multi-pass membrane protein</topology>
    </subcellularLocation>
</comment>
<feature type="transmembrane region" description="Helical" evidence="8">
    <location>
        <begin position="293"/>
        <end position="312"/>
    </location>
</feature>
<evidence type="ECO:0000259" key="9">
    <source>
        <dbReference type="PROSITE" id="PS50850"/>
    </source>
</evidence>
<dbReference type="InterPro" id="IPR020846">
    <property type="entry name" value="MFS_dom"/>
</dbReference>
<dbReference type="NCBIfam" id="TIGR00879">
    <property type="entry name" value="SP"/>
    <property type="match status" value="1"/>
</dbReference>
<dbReference type="InterPro" id="IPR005828">
    <property type="entry name" value="MFS_sugar_transport-like"/>
</dbReference>
<evidence type="ECO:0000256" key="3">
    <source>
        <dbReference type="ARBA" id="ARBA00022448"/>
    </source>
</evidence>
<dbReference type="AlphaFoldDB" id="A0A0R2IP07"/>
<keyword evidence="5 8" id="KW-1133">Transmembrane helix</keyword>
<dbReference type="InterPro" id="IPR036259">
    <property type="entry name" value="MFS_trans_sf"/>
</dbReference>
<feature type="transmembrane region" description="Helical" evidence="8">
    <location>
        <begin position="124"/>
        <end position="146"/>
    </location>
</feature>
<reference evidence="10 11" key="1">
    <citation type="journal article" date="2015" name="Genome Announc.">
        <title>Expanding the biotechnology potential of lactobacilli through comparative genomics of 213 strains and associated genera.</title>
        <authorList>
            <person name="Sun Z."/>
            <person name="Harris H.M."/>
            <person name="McCann A."/>
            <person name="Guo C."/>
            <person name="Argimon S."/>
            <person name="Zhang W."/>
            <person name="Yang X."/>
            <person name="Jeffery I.B."/>
            <person name="Cooney J.C."/>
            <person name="Kagawa T.F."/>
            <person name="Liu W."/>
            <person name="Song Y."/>
            <person name="Salvetti E."/>
            <person name="Wrobel A."/>
            <person name="Rasinkangas P."/>
            <person name="Parkhill J."/>
            <person name="Rea M.C."/>
            <person name="O'Sullivan O."/>
            <person name="Ritari J."/>
            <person name="Douillard F.P."/>
            <person name="Paul Ross R."/>
            <person name="Yang R."/>
            <person name="Briner A.E."/>
            <person name="Felis G.E."/>
            <person name="de Vos W.M."/>
            <person name="Barrangou R."/>
            <person name="Klaenhammer T.R."/>
            <person name="Caufield P.W."/>
            <person name="Cui Y."/>
            <person name="Zhang H."/>
            <person name="O'Toole P.W."/>
        </authorList>
    </citation>
    <scope>NUCLEOTIDE SEQUENCE [LARGE SCALE GENOMIC DNA]</scope>
    <source>
        <strain evidence="10 11">DSM 17757</strain>
    </source>
</reference>
<proteinExistence type="inferred from homology"/>
<dbReference type="InterPro" id="IPR005829">
    <property type="entry name" value="Sugar_transporter_CS"/>
</dbReference>
<evidence type="ECO:0000256" key="6">
    <source>
        <dbReference type="ARBA" id="ARBA00023136"/>
    </source>
</evidence>
<dbReference type="PROSITE" id="PS00217">
    <property type="entry name" value="SUGAR_TRANSPORT_2"/>
    <property type="match status" value="1"/>
</dbReference>
<feature type="domain" description="Major facilitator superfamily (MFS) profile" evidence="9">
    <location>
        <begin position="55"/>
        <end position="485"/>
    </location>
</feature>
<dbReference type="GO" id="GO:0005351">
    <property type="term" value="F:carbohydrate:proton symporter activity"/>
    <property type="evidence" value="ECO:0007669"/>
    <property type="project" value="TreeGrafter"/>
</dbReference>
<evidence type="ECO:0000313" key="11">
    <source>
        <dbReference type="Proteomes" id="UP000051568"/>
    </source>
</evidence>
<keyword evidence="6 8" id="KW-0472">Membrane</keyword>
<sequence length="496" mass="54936">MVVIGWSITVVIGFFYKCFTLISCKATLIINKLKEVDELAMQNRSGRKYGLLNYSVYVISLGGFLFGYDTGVINGALAFMSKTSQLNLTPSRQGIVSSSLVLGACLGAFLCGKYADKYGRKVTLRWVAVIFTLATVCCALSFNYIFMTTFRFILGLAVGAASSLSPMYLAEISPREVRASNVNKNAIFIVLGQLVAFIMNALLGSLWGDWDPIWRVMILMACVPSIILWINSFNIARSPNWLVQRGHLKRARNLAHRLGFKKQTANRIIDGRKKNIKTETKLTWDQIFSNKRLVYLLLIGIIIALIQQVSGINTVMYYGTILLEKVGMGERGSLYANILIGLTSVIASIFGTRMIANHNHLKMLKIGLMGNIIFLALLGVIMHANMLPQVVTSTLVLAMLVLFLANHQGIVSPVTWLIMAEMFPNSVKARFMSIATATTWITNFSISLVYPLLINALGTATVFFVFAITNGCSLFLSLTVINQEKMKKSYQESSSK</sequence>
<evidence type="ECO:0000256" key="1">
    <source>
        <dbReference type="ARBA" id="ARBA00004651"/>
    </source>
</evidence>
<feature type="transmembrane region" description="Helical" evidence="8">
    <location>
        <begin position="51"/>
        <end position="73"/>
    </location>
</feature>
<dbReference type="PRINTS" id="PR00171">
    <property type="entry name" value="SUGRTRNSPORT"/>
</dbReference>
<feature type="transmembrane region" description="Helical" evidence="8">
    <location>
        <begin position="213"/>
        <end position="230"/>
    </location>
</feature>
<dbReference type="GO" id="GO:0005886">
    <property type="term" value="C:plasma membrane"/>
    <property type="evidence" value="ECO:0007669"/>
    <property type="project" value="UniProtKB-SubCell"/>
</dbReference>